<proteinExistence type="predicted"/>
<evidence type="ECO:0000313" key="3">
    <source>
        <dbReference type="EMBL" id="NOU95714.1"/>
    </source>
</evidence>
<keyword evidence="4" id="KW-1185">Reference proteome</keyword>
<dbReference type="EMBL" id="WHOD01000079">
    <property type="protein sequence ID" value="NOU95714.1"/>
    <property type="molecule type" value="Genomic_DNA"/>
</dbReference>
<dbReference type="Proteomes" id="UP000641588">
    <property type="component" value="Unassembled WGS sequence"/>
</dbReference>
<dbReference type="InterPro" id="IPR001466">
    <property type="entry name" value="Beta-lactam-related"/>
</dbReference>
<keyword evidence="1 3" id="KW-0378">Hydrolase</keyword>
<comment type="caution">
    <text evidence="3">The sequence shown here is derived from an EMBL/GenBank/DDBJ whole genome shotgun (WGS) entry which is preliminary data.</text>
</comment>
<accession>A0A972GWD9</accession>
<sequence length="376" mass="41907">MVIDNKAQRLYDCLKQNIDEGINQGVFPSGIAAIHTGDQKPIIYARGFTEDTVFDLASLTKVMATLPAILLAVQSGKTSLFDPVTKWIPEFASIHDPRRMQVTLFHLLTHTSGLPAWRPYFIRLKGKEDYLAAICNEPLIYSPSTDMVYSDLGFMLLGFILERIWDMELEEVVSSLVLGPLGLHRTRYSPGASHWPIAPTEEGNPFEKNMAMLYLEDYENGRLPDGAFAMSNEDIDTNRWREGIICGTVHDCNAHYGLGGISGHAGLFSDIGDLLRYMDIWKQGSGDFLSDQTITNATLAHATSSARSRGLGWEILSNDTFGHTGFTGTSVWHNTTTETTCILLTNRVHPFVRMGIQEWRLQTRELLTSLLKGACS</sequence>
<evidence type="ECO:0000256" key="1">
    <source>
        <dbReference type="ARBA" id="ARBA00022801"/>
    </source>
</evidence>
<protein>
    <submittedName>
        <fullName evidence="3">Serine hydrolase</fullName>
    </submittedName>
</protein>
<dbReference type="GO" id="GO:0016787">
    <property type="term" value="F:hydrolase activity"/>
    <property type="evidence" value="ECO:0007669"/>
    <property type="project" value="UniProtKB-KW"/>
</dbReference>
<dbReference type="SUPFAM" id="SSF56601">
    <property type="entry name" value="beta-lactamase/transpeptidase-like"/>
    <property type="match status" value="1"/>
</dbReference>
<dbReference type="AlphaFoldDB" id="A0A972GWD9"/>
<feature type="domain" description="Beta-lactamase-related" evidence="2">
    <location>
        <begin position="17"/>
        <end position="351"/>
    </location>
</feature>
<dbReference type="PANTHER" id="PTHR43283:SF11">
    <property type="entry name" value="BETA-LACTAMASE-RELATED DOMAIN-CONTAINING PROTEIN"/>
    <property type="match status" value="1"/>
</dbReference>
<dbReference type="InterPro" id="IPR012338">
    <property type="entry name" value="Beta-lactam/transpept-like"/>
</dbReference>
<organism evidence="3 4">
    <name type="scientific">Paenibacillus foliorum</name>
    <dbReference type="NCBI Taxonomy" id="2654974"/>
    <lineage>
        <taxon>Bacteria</taxon>
        <taxon>Bacillati</taxon>
        <taxon>Bacillota</taxon>
        <taxon>Bacilli</taxon>
        <taxon>Bacillales</taxon>
        <taxon>Paenibacillaceae</taxon>
        <taxon>Paenibacillus</taxon>
    </lineage>
</organism>
<reference evidence="3" key="1">
    <citation type="submission" date="2019-10" db="EMBL/GenBank/DDBJ databases">
        <title>Description of Paenibacillus glebae sp. nov.</title>
        <authorList>
            <person name="Carlier A."/>
            <person name="Qi S."/>
        </authorList>
    </citation>
    <scope>NUCLEOTIDE SEQUENCE</scope>
    <source>
        <strain evidence="3">LMG 31456</strain>
    </source>
</reference>
<dbReference type="Gene3D" id="3.40.710.10">
    <property type="entry name" value="DD-peptidase/beta-lactamase superfamily"/>
    <property type="match status" value="1"/>
</dbReference>
<dbReference type="InterPro" id="IPR050789">
    <property type="entry name" value="Diverse_Enzym_Activities"/>
</dbReference>
<evidence type="ECO:0000313" key="4">
    <source>
        <dbReference type="Proteomes" id="UP000641588"/>
    </source>
</evidence>
<gene>
    <name evidence="3" type="ORF">GC093_21155</name>
</gene>
<evidence type="ECO:0000259" key="2">
    <source>
        <dbReference type="Pfam" id="PF00144"/>
    </source>
</evidence>
<dbReference type="PANTHER" id="PTHR43283">
    <property type="entry name" value="BETA-LACTAMASE-RELATED"/>
    <property type="match status" value="1"/>
</dbReference>
<dbReference type="Pfam" id="PF00144">
    <property type="entry name" value="Beta-lactamase"/>
    <property type="match status" value="1"/>
</dbReference>
<name>A0A972GWD9_9BACL</name>